<accession>A0ABR5MHW5</accession>
<keyword evidence="6 7" id="KW-0472">Membrane</keyword>
<dbReference type="Pfam" id="PF02163">
    <property type="entry name" value="Peptidase_M50"/>
    <property type="match status" value="1"/>
</dbReference>
<protein>
    <recommendedName>
        <fullName evidence="8">Peptidase M50 domain-containing protein</fullName>
    </recommendedName>
</protein>
<keyword evidence="4 7" id="KW-0812">Transmembrane</keyword>
<feature type="domain" description="Peptidase M50" evidence="8">
    <location>
        <begin position="17"/>
        <end position="105"/>
    </location>
</feature>
<comment type="cofactor">
    <cofactor evidence="1">
        <name>Zn(2+)</name>
        <dbReference type="ChEBI" id="CHEBI:29105"/>
    </cofactor>
</comment>
<comment type="caution">
    <text evidence="9">The sequence shown here is derived from an EMBL/GenBank/DDBJ whole genome shotgun (WGS) entry which is preliminary data.</text>
</comment>
<organism evidence="9 10">
    <name type="scientific">Oceanobacillus caeni</name>
    <dbReference type="NCBI Taxonomy" id="405946"/>
    <lineage>
        <taxon>Bacteria</taxon>
        <taxon>Bacillati</taxon>
        <taxon>Bacillota</taxon>
        <taxon>Bacilli</taxon>
        <taxon>Bacillales</taxon>
        <taxon>Bacillaceae</taxon>
        <taxon>Oceanobacillus</taxon>
    </lineage>
</organism>
<keyword evidence="10" id="KW-1185">Reference proteome</keyword>
<dbReference type="Proteomes" id="UP000037854">
    <property type="component" value="Unassembled WGS sequence"/>
</dbReference>
<comment type="subcellular location">
    <subcellularLocation>
        <location evidence="2">Membrane</location>
        <topology evidence="2">Multi-pass membrane protein</topology>
    </subcellularLocation>
</comment>
<sequence length="152" mass="17710">MNLIQIIFILVLIIAPLSTFFHEFGHAIAARTLKANEITLKMGKGKRLVAITLLDLNIEIHSLFFIGGHTISKRYPYYKKRELIYISLLGPLSNGIIALLLYFYLSYEVNLYIELSFWFNIWLFTMNIIPIHMNNKYTDGYIVYKLISEGQK</sequence>
<evidence type="ECO:0000256" key="3">
    <source>
        <dbReference type="ARBA" id="ARBA00007931"/>
    </source>
</evidence>
<keyword evidence="5 7" id="KW-1133">Transmembrane helix</keyword>
<evidence type="ECO:0000313" key="9">
    <source>
        <dbReference type="EMBL" id="KPH73825.1"/>
    </source>
</evidence>
<feature type="transmembrane region" description="Helical" evidence="7">
    <location>
        <begin position="83"/>
        <end position="105"/>
    </location>
</feature>
<dbReference type="RefSeq" id="WP_047184980.1">
    <property type="nucleotide sequence ID" value="NZ_JAHHXM010000003.1"/>
</dbReference>
<feature type="transmembrane region" description="Helical" evidence="7">
    <location>
        <begin position="51"/>
        <end position="71"/>
    </location>
</feature>
<evidence type="ECO:0000256" key="1">
    <source>
        <dbReference type="ARBA" id="ARBA00001947"/>
    </source>
</evidence>
<dbReference type="EMBL" id="LGTK01000040">
    <property type="protein sequence ID" value="KPH73825.1"/>
    <property type="molecule type" value="Genomic_DNA"/>
</dbReference>
<evidence type="ECO:0000256" key="2">
    <source>
        <dbReference type="ARBA" id="ARBA00004141"/>
    </source>
</evidence>
<evidence type="ECO:0000256" key="4">
    <source>
        <dbReference type="ARBA" id="ARBA00022692"/>
    </source>
</evidence>
<dbReference type="InterPro" id="IPR008915">
    <property type="entry name" value="Peptidase_M50"/>
</dbReference>
<evidence type="ECO:0000256" key="6">
    <source>
        <dbReference type="ARBA" id="ARBA00023136"/>
    </source>
</evidence>
<evidence type="ECO:0000313" key="10">
    <source>
        <dbReference type="Proteomes" id="UP000037854"/>
    </source>
</evidence>
<feature type="transmembrane region" description="Helical" evidence="7">
    <location>
        <begin position="111"/>
        <end position="129"/>
    </location>
</feature>
<dbReference type="CDD" id="cd05709">
    <property type="entry name" value="S2P-M50"/>
    <property type="match status" value="1"/>
</dbReference>
<comment type="similarity">
    <text evidence="3">Belongs to the peptidase M50B family.</text>
</comment>
<evidence type="ECO:0000256" key="5">
    <source>
        <dbReference type="ARBA" id="ARBA00022989"/>
    </source>
</evidence>
<evidence type="ECO:0000259" key="8">
    <source>
        <dbReference type="Pfam" id="PF02163"/>
    </source>
</evidence>
<evidence type="ECO:0000256" key="7">
    <source>
        <dbReference type="SAM" id="Phobius"/>
    </source>
</evidence>
<proteinExistence type="inferred from homology"/>
<reference evidence="9 10" key="1">
    <citation type="submission" date="2015-07" db="EMBL/GenBank/DDBJ databases">
        <title>High-quality draft genome sequence of Oceanobacillus caeni HM6, a bacillus isolated from a human feces.</title>
        <authorList>
            <person name="Kumar J."/>
            <person name="Verma M.K."/>
            <person name="Pandey R."/>
            <person name="Bhambi M."/>
            <person name="Chauhan N."/>
        </authorList>
    </citation>
    <scope>NUCLEOTIDE SEQUENCE [LARGE SCALE GENOMIC DNA]</scope>
    <source>
        <strain evidence="9 10">HM6</strain>
    </source>
</reference>
<name>A0ABR5MHW5_9BACI</name>
<gene>
    <name evidence="9" type="ORF">AFL42_11500</name>
</gene>